<dbReference type="EMBL" id="DF384213">
    <property type="protein sequence ID" value="GAE01361.1"/>
    <property type="molecule type" value="Genomic_DNA"/>
</dbReference>
<accession>A0A0S6U0C9</accession>
<sequence>MRFFVILLTDILKLLSFANDTVKRTTNNGKNLSKEMDRDRLFYNGRRIVVELNRIAYIGIKMIQSE</sequence>
<reference evidence="1" key="1">
    <citation type="submission" date="2013-10" db="EMBL/GenBank/DDBJ databases">
        <title>Draft genome sequence of Clostridium botulinum type B strain Osaka05.</title>
        <authorList>
            <person name="Sakaguchi Y."/>
            <person name="Hosomi K."/>
            <person name="Uchiyama J."/>
            <person name="Ogura Y."/>
            <person name="Sakaguchi M."/>
            <person name="Kohda T."/>
            <person name="Mukamoto M."/>
            <person name="Misawa N."/>
            <person name="Matsuzaki S."/>
            <person name="Hayashi T."/>
            <person name="Kozaki S."/>
        </authorList>
    </citation>
    <scope>NUCLEOTIDE SEQUENCE</scope>
    <source>
        <strain evidence="1">Osaka05</strain>
    </source>
</reference>
<name>A0A0S6U0C9_CLOBO</name>
<organism evidence="1">
    <name type="scientific">Clostridium botulinum B str. Osaka05</name>
    <dbReference type="NCBI Taxonomy" id="1407017"/>
    <lineage>
        <taxon>Bacteria</taxon>
        <taxon>Bacillati</taxon>
        <taxon>Bacillota</taxon>
        <taxon>Clostridia</taxon>
        <taxon>Eubacteriales</taxon>
        <taxon>Clostridiaceae</taxon>
        <taxon>Clostridium</taxon>
    </lineage>
</organism>
<dbReference type="AlphaFoldDB" id="A0A0S6U0C9"/>
<evidence type="ECO:0000313" key="1">
    <source>
        <dbReference type="EMBL" id="GAE01361.1"/>
    </source>
</evidence>
<proteinExistence type="predicted"/>
<gene>
    <name evidence="1" type="ORF">CBO05C_1051</name>
</gene>
<protein>
    <submittedName>
        <fullName evidence="1">Uncharacterized protein</fullName>
    </submittedName>
</protein>
<dbReference type="Proteomes" id="UP000054164">
    <property type="component" value="Unassembled WGS sequence"/>
</dbReference>
<dbReference type="HOGENOM" id="CLU_2823430_0_0_9"/>